<keyword evidence="1" id="KW-0812">Transmembrane</keyword>
<evidence type="ECO:0000313" key="3">
    <source>
        <dbReference type="Proteomes" id="UP000050465"/>
    </source>
</evidence>
<feature type="transmembrane region" description="Helical" evidence="1">
    <location>
        <begin position="20"/>
        <end position="42"/>
    </location>
</feature>
<keyword evidence="1" id="KW-0472">Membrane</keyword>
<evidence type="ECO:0000256" key="1">
    <source>
        <dbReference type="SAM" id="Phobius"/>
    </source>
</evidence>
<dbReference type="STRING" id="1666911.HLUCCA11_16870"/>
<evidence type="ECO:0000313" key="2">
    <source>
        <dbReference type="EMBL" id="KPQ33956.1"/>
    </source>
</evidence>
<reference evidence="2 3" key="1">
    <citation type="submission" date="2015-09" db="EMBL/GenBank/DDBJ databases">
        <title>Identification and resolution of microdiversity through metagenomic sequencing of parallel consortia.</title>
        <authorList>
            <person name="Nelson W.C."/>
            <person name="Romine M.F."/>
            <person name="Lindemann S.R."/>
        </authorList>
    </citation>
    <scope>NUCLEOTIDE SEQUENCE [LARGE SCALE GENOMIC DNA]</scope>
    <source>
        <strain evidence="2">Ana</strain>
    </source>
</reference>
<proteinExistence type="predicted"/>
<name>A0A0P8DCT0_9CYAN</name>
<dbReference type="PATRIC" id="fig|1666911.3.peg.1098"/>
<dbReference type="Proteomes" id="UP000050465">
    <property type="component" value="Unassembled WGS sequence"/>
</dbReference>
<sequence length="107" mass="11534">MKLQFPTSQWLRNTLPSTTLLGTTLLFGISLFGISLFGIAPAAKAQIAEPNTREFRQIEQPLGLKVGVAAAGAGLIGLELWWFLFSKNKAQTAQVSEGVQSVDTTVE</sequence>
<dbReference type="AlphaFoldDB" id="A0A0P8DCT0"/>
<organism evidence="2 3">
    <name type="scientific">Phormidesmis priestleyi Ana</name>
    <dbReference type="NCBI Taxonomy" id="1666911"/>
    <lineage>
        <taxon>Bacteria</taxon>
        <taxon>Bacillati</taxon>
        <taxon>Cyanobacteriota</taxon>
        <taxon>Cyanophyceae</taxon>
        <taxon>Leptolyngbyales</taxon>
        <taxon>Leptolyngbyaceae</taxon>
        <taxon>Phormidesmis</taxon>
    </lineage>
</organism>
<gene>
    <name evidence="2" type="ORF">HLUCCA11_16870</name>
</gene>
<dbReference type="EMBL" id="LJZR01000025">
    <property type="protein sequence ID" value="KPQ33956.1"/>
    <property type="molecule type" value="Genomic_DNA"/>
</dbReference>
<accession>A0A0P8DCT0</accession>
<keyword evidence="1" id="KW-1133">Transmembrane helix</keyword>
<feature type="transmembrane region" description="Helical" evidence="1">
    <location>
        <begin position="62"/>
        <end position="84"/>
    </location>
</feature>
<comment type="caution">
    <text evidence="2">The sequence shown here is derived from an EMBL/GenBank/DDBJ whole genome shotgun (WGS) entry which is preliminary data.</text>
</comment>
<protein>
    <submittedName>
        <fullName evidence="2">Uncharacterized protein</fullName>
    </submittedName>
</protein>